<keyword evidence="5 6" id="KW-0472">Membrane</keyword>
<dbReference type="GO" id="GO:0006011">
    <property type="term" value="P:UDP-alpha-D-glucose metabolic process"/>
    <property type="evidence" value="ECO:0007669"/>
    <property type="project" value="InterPro"/>
</dbReference>
<keyword evidence="6" id="KW-0973">c-di-GMP</keyword>
<dbReference type="Gene3D" id="2.60.120.260">
    <property type="entry name" value="Galactose-binding domain-like"/>
    <property type="match status" value="2"/>
</dbReference>
<comment type="function">
    <text evidence="6">Binds the cellulose synthase activator, bis-(3'-5') cyclic diguanylic acid (c-di-GMP).</text>
</comment>
<dbReference type="GO" id="GO:0005886">
    <property type="term" value="C:plasma membrane"/>
    <property type="evidence" value="ECO:0007669"/>
    <property type="project" value="UniProtKB-SubCell"/>
</dbReference>
<dbReference type="Proteomes" id="UP000440304">
    <property type="component" value="Unassembled WGS sequence"/>
</dbReference>
<evidence type="ECO:0000256" key="1">
    <source>
        <dbReference type="ARBA" id="ARBA00004162"/>
    </source>
</evidence>
<feature type="region of interest" description="Disordered" evidence="7">
    <location>
        <begin position="1"/>
        <end position="36"/>
    </location>
</feature>
<protein>
    <recommendedName>
        <fullName evidence="6">Cyclic di-GMP-binding protein</fullName>
    </recommendedName>
    <alternativeName>
        <fullName evidence="6">Cellulose synthase regulatory subunit</fullName>
    </alternativeName>
</protein>
<organism evidence="8 9">
    <name type="scientific">Shinella zoogloeoides</name>
    <name type="common">Crabtreella saccharophila</name>
    <dbReference type="NCBI Taxonomy" id="352475"/>
    <lineage>
        <taxon>Bacteria</taxon>
        <taxon>Pseudomonadati</taxon>
        <taxon>Pseudomonadota</taxon>
        <taxon>Alphaproteobacteria</taxon>
        <taxon>Hyphomicrobiales</taxon>
        <taxon>Rhizobiaceae</taxon>
        <taxon>Shinella</taxon>
    </lineage>
</organism>
<dbReference type="AlphaFoldDB" id="A0A6N8TH73"/>
<evidence type="ECO:0000256" key="7">
    <source>
        <dbReference type="SAM" id="MobiDB-lite"/>
    </source>
</evidence>
<evidence type="ECO:0000256" key="2">
    <source>
        <dbReference type="ARBA" id="ARBA00022475"/>
    </source>
</evidence>
<dbReference type="GO" id="GO:0030244">
    <property type="term" value="P:cellulose biosynthetic process"/>
    <property type="evidence" value="ECO:0007669"/>
    <property type="project" value="UniProtKB-KW"/>
</dbReference>
<name>A0A6N8TH73_SHIZO</name>
<evidence type="ECO:0000256" key="4">
    <source>
        <dbReference type="ARBA" id="ARBA00022989"/>
    </source>
</evidence>
<comment type="caution">
    <text evidence="8">The sequence shown here is derived from an EMBL/GenBank/DDBJ whole genome shotgun (WGS) entry which is preliminary data.</text>
</comment>
<dbReference type="Pfam" id="PF03170">
    <property type="entry name" value="BcsB"/>
    <property type="match status" value="1"/>
</dbReference>
<feature type="transmembrane region" description="Helical" evidence="6">
    <location>
        <begin position="721"/>
        <end position="743"/>
    </location>
</feature>
<evidence type="ECO:0000256" key="6">
    <source>
        <dbReference type="RuleBase" id="RU365021"/>
    </source>
</evidence>
<dbReference type="UniPathway" id="UPA00694"/>
<evidence type="ECO:0000256" key="5">
    <source>
        <dbReference type="ARBA" id="ARBA00023136"/>
    </source>
</evidence>
<dbReference type="InterPro" id="IPR018513">
    <property type="entry name" value="Cell_synthase_bac"/>
</dbReference>
<keyword evidence="2 6" id="KW-1003">Cell membrane</keyword>
<proteinExistence type="inferred from homology"/>
<keyword evidence="4 6" id="KW-1133">Transmembrane helix</keyword>
<gene>
    <name evidence="8" type="ORF">GR156_19945</name>
</gene>
<dbReference type="OrthoDB" id="7615145at2"/>
<dbReference type="PANTHER" id="PTHR39083:SF1">
    <property type="entry name" value="CYCLIC DI-GMP-BINDING PROTEIN"/>
    <property type="match status" value="1"/>
</dbReference>
<reference evidence="8 9" key="1">
    <citation type="submission" date="2019-12" db="EMBL/GenBank/DDBJ databases">
        <title>Shinella granuli gen. nov., sp. nov., and proposal of the reclassification of Zoogloea ramigera ATCC 19623 as Shinella zoogloeoides sp. nov.</title>
        <authorList>
            <person name="Gao J."/>
        </authorList>
    </citation>
    <scope>NUCLEOTIDE SEQUENCE [LARGE SCALE GENOMIC DNA]</scope>
    <source>
        <strain evidence="8 9">DSM 287</strain>
    </source>
</reference>
<keyword evidence="3 6" id="KW-0812">Transmembrane</keyword>
<comment type="subcellular location">
    <subcellularLocation>
        <location evidence="6">Cell inner membrane</location>
    </subcellularLocation>
    <subcellularLocation>
        <location evidence="1">Cell membrane</location>
        <topology evidence="1">Single-pass membrane protein</topology>
    </subcellularLocation>
</comment>
<comment type="similarity">
    <text evidence="6">Belongs to the AcsB/BcsB family.</text>
</comment>
<comment type="subunit">
    <text evidence="6">Tightly associated with the cellulose synthase catalytic subunit.</text>
</comment>
<keyword evidence="6" id="KW-0135">Cellulose biosynthesis</keyword>
<keyword evidence="6" id="KW-0997">Cell inner membrane</keyword>
<dbReference type="PANTHER" id="PTHR39083">
    <property type="entry name" value="CYCLIC DI-GMP-BINDING PROTEIN"/>
    <property type="match status" value="1"/>
</dbReference>
<dbReference type="EMBL" id="WUML01000025">
    <property type="protein sequence ID" value="MXO02592.1"/>
    <property type="molecule type" value="Genomic_DNA"/>
</dbReference>
<evidence type="ECO:0000313" key="8">
    <source>
        <dbReference type="EMBL" id="MXO02592.1"/>
    </source>
</evidence>
<sequence>MSGERGPTVETKPAEGGGKPATVETRQPEQKAKTPDPIARRYIVSAPSLLLEGEIDSRSFPIFLTKQQAGGIASLSLGYSNAVVVAPESSRLTVIVNDVKVGDVPVQSAEGVKDIYFDLPAGLLRPGGNRVTFQVAQRHRTDCTIRSTFDLWTAIDPARTFLTIPAEADGRLATVDDIPAIGLGPTGQTTFTMVVPEMGQPAATNALMRLSQGLALMAKMPNQIFDVVDALPAKTGPGELAVLVGTAGDIAPLLPSLPASAHSSAVAAFADAPAGDHKVFVVSGPDWRSVEEAVEGLVAPVDRPLGITREALSVRQRNAADTPLVAGAASLTFASLGVRTGEFSGRRFRTGFDIGIPSDFFADAYGEATLLLDAAYSPEVLPGSHIDIYVNGNIASTVPITSRNGGIFRHLPIRVTMRHFRPGPNRIDIEAVLMTQADKICAPGASASHEPRFALFDSSELRVPRFARMAQLPNLAALSGTGFPYNGQTEPAALYLDRLDADMLSASATFLGKTAVASGRVLQVRPEASALAIGERNAVLVGTISQLPPVVLDQTHIAVESASSWGATAGDVQGGATEEAFGEWQSRVRGGSWRGQISAFEAWLQRTFDISLSSLRLLPGAEQAVTPGEDARFLIAQGDSPERTGTWTVLSAPTGADLRAGMNAVAQEERWREVAGYATLEGKGMEELDTRPVSSARFVATQPLSFANLRLVAANWLSSNILAYAVVFCLLSILLGIATSGLLRRFGRES</sequence>
<accession>A0A6N8TH73</accession>
<evidence type="ECO:0000313" key="9">
    <source>
        <dbReference type="Proteomes" id="UP000440304"/>
    </source>
</evidence>
<evidence type="ECO:0000256" key="3">
    <source>
        <dbReference type="ARBA" id="ARBA00022692"/>
    </source>
</evidence>
<comment type="pathway">
    <text evidence="6">Glycan metabolism; bacterial cellulose biosynthesis.</text>
</comment>